<protein>
    <submittedName>
        <fullName evidence="1">ImpG/VasA family protein</fullName>
    </submittedName>
</protein>
<dbReference type="Proteomes" id="UP000078504">
    <property type="component" value="Unassembled WGS sequence"/>
</dbReference>
<sequence>MSFEERYFREELDYLRQLGKLLAKEKPHLAPFLAEKEADPDVERLLEGFAFLSGNLRSRIEDEFPELTHSLLNLLWPNYLRPTPSMTIIEYIPNPKTVTTAFLVNADSQVMSASNESTGISTDQHPEESLPECVFTLSRDVWLLPISIDDVTTSSSHKHGMIDITFALGKAQDISTLDFDKIRVWLGNDDNYTRYQLYLWFCEYMTEAELVLGEEIIRLPDFKLTPVGFEKQDAILPYPKNVYSGYRILQEYLCYLDSFFFFDVRGIHSLPSETIADKFTLRLHFSKPLPPDLKLRQDSVRLYCAPAVNLFSQSAEAIELNNTTTDYLLRAHHRLSECYDIFSVNRVESGWCYDNNHRGKVVESTIRTYSSFESFQHQVEYSQQREALYYRVKSKTSLSNQGLEHFISFVHGDGTLSEREYSGDGYEVVSAELTCTNRDIPAQLKAGDINRALGKNPAVSSFRNVTRPSLPLYPVLDGSLHWSLLSNMSLNYLSLLDLDALKQVLRTYDLPGIQHPQAARLSQQKLDAIEQIETKPVDHLFKGVPIRGLASTIYIRQTPFVCEGELYLLGTVLSHFFSLYASVNSFHELKVFNIDNQECYEWPERIGQHALI</sequence>
<reference evidence="1 2" key="1">
    <citation type="submission" date="2016-04" db="EMBL/GenBank/DDBJ databases">
        <title>ATOL: Assembling a taxonomically balanced genome-scale reconstruction of the evolutionary history of the Enterobacteriaceae.</title>
        <authorList>
            <person name="Plunkett G.III."/>
            <person name="Neeno-Eckwall E.C."/>
            <person name="Glasner J.D."/>
            <person name="Perna N.T."/>
        </authorList>
    </citation>
    <scope>NUCLEOTIDE SEQUENCE [LARGE SCALE GENOMIC DNA]</scope>
    <source>
        <strain evidence="1 2">ATCC 51604</strain>
    </source>
</reference>
<dbReference type="PANTHER" id="PTHR35370:SF4">
    <property type="entry name" value="TYPE VI SECRETION SYSTEM BASEPLATE SUBUNIT TSSF"/>
    <property type="match status" value="1"/>
</dbReference>
<gene>
    <name evidence="1" type="ORF">M977_02995</name>
</gene>
<dbReference type="Pfam" id="PF05947">
    <property type="entry name" value="T6SS_TssF"/>
    <property type="match status" value="1"/>
</dbReference>
<dbReference type="PANTHER" id="PTHR35370">
    <property type="entry name" value="CYTOPLASMIC PROTEIN-RELATED-RELATED"/>
    <property type="match status" value="1"/>
</dbReference>
<dbReference type="PIRSF" id="PIRSF028304">
    <property type="entry name" value="UCP028304"/>
    <property type="match status" value="1"/>
</dbReference>
<evidence type="ECO:0000313" key="1">
    <source>
        <dbReference type="EMBL" id="OAT19172.1"/>
    </source>
</evidence>
<dbReference type="PATRIC" id="fig|1354253.4.peg.3044"/>
<dbReference type="AlphaFoldDB" id="A0A1B7HU05"/>
<organism evidence="1 2">
    <name type="scientific">Buttiauxella gaviniae ATCC 51604</name>
    <dbReference type="NCBI Taxonomy" id="1354253"/>
    <lineage>
        <taxon>Bacteria</taxon>
        <taxon>Pseudomonadati</taxon>
        <taxon>Pseudomonadota</taxon>
        <taxon>Gammaproteobacteria</taxon>
        <taxon>Enterobacterales</taxon>
        <taxon>Enterobacteriaceae</taxon>
        <taxon>Buttiauxella</taxon>
    </lineage>
</organism>
<evidence type="ECO:0000313" key="2">
    <source>
        <dbReference type="Proteomes" id="UP000078504"/>
    </source>
</evidence>
<proteinExistence type="predicted"/>
<accession>A0A1B7HU05</accession>
<dbReference type="EMBL" id="LXEP01000029">
    <property type="protein sequence ID" value="OAT19172.1"/>
    <property type="molecule type" value="Genomic_DNA"/>
</dbReference>
<dbReference type="RefSeq" id="WP_064516441.1">
    <property type="nucleotide sequence ID" value="NZ_LXEP01000029.1"/>
</dbReference>
<comment type="caution">
    <text evidence="1">The sequence shown here is derived from an EMBL/GenBank/DDBJ whole genome shotgun (WGS) entry which is preliminary data.</text>
</comment>
<dbReference type="InterPro" id="IPR010272">
    <property type="entry name" value="T6SS_TssF"/>
</dbReference>
<dbReference type="NCBIfam" id="TIGR03359">
    <property type="entry name" value="VI_chp_6"/>
    <property type="match status" value="1"/>
</dbReference>
<name>A0A1B7HU05_9ENTR</name>